<keyword evidence="9" id="KW-1185">Reference proteome</keyword>
<evidence type="ECO:0000313" key="9">
    <source>
        <dbReference type="Proteomes" id="UP001145021"/>
    </source>
</evidence>
<feature type="compositionally biased region" description="Polar residues" evidence="5">
    <location>
        <begin position="1"/>
        <end position="16"/>
    </location>
</feature>
<evidence type="ECO:0000256" key="4">
    <source>
        <dbReference type="ARBA" id="ARBA00023242"/>
    </source>
</evidence>
<evidence type="ECO:0000313" key="8">
    <source>
        <dbReference type="EMBL" id="KAJ1644953.1"/>
    </source>
</evidence>
<dbReference type="InterPro" id="IPR042536">
    <property type="entry name" value="TFIIIC_tauA_Sfc1"/>
</dbReference>
<reference evidence="8" key="1">
    <citation type="submission" date="2022-07" db="EMBL/GenBank/DDBJ databases">
        <title>Phylogenomic reconstructions and comparative analyses of Kickxellomycotina fungi.</title>
        <authorList>
            <person name="Reynolds N.K."/>
            <person name="Stajich J.E."/>
            <person name="Barry K."/>
            <person name="Grigoriev I.V."/>
            <person name="Crous P."/>
            <person name="Smith M.E."/>
        </authorList>
    </citation>
    <scope>NUCLEOTIDE SEQUENCE</scope>
    <source>
        <strain evidence="8">NBRC 105413</strain>
    </source>
</reference>
<evidence type="ECO:0000259" key="6">
    <source>
        <dbReference type="Pfam" id="PF09734"/>
    </source>
</evidence>
<keyword evidence="3" id="KW-0804">Transcription</keyword>
<dbReference type="PANTHER" id="PTHR13230:SF5">
    <property type="entry name" value="GENERAL TRANSCRIPTION FACTOR 3C POLYPEPTIDE 5"/>
    <property type="match status" value="1"/>
</dbReference>
<dbReference type="GO" id="GO:0006384">
    <property type="term" value="P:transcription initiation at RNA polymerase III promoter"/>
    <property type="evidence" value="ECO:0007669"/>
    <property type="project" value="InterPro"/>
</dbReference>
<protein>
    <submittedName>
        <fullName evidence="8">Tau 95 subunit of transcription factor TFIIIC</fullName>
    </submittedName>
</protein>
<dbReference type="EMBL" id="JANBOH010000133">
    <property type="protein sequence ID" value="KAJ1644953.1"/>
    <property type="molecule type" value="Genomic_DNA"/>
</dbReference>
<organism evidence="8 9">
    <name type="scientific">Coemansia asiatica</name>
    <dbReference type="NCBI Taxonomy" id="1052880"/>
    <lineage>
        <taxon>Eukaryota</taxon>
        <taxon>Fungi</taxon>
        <taxon>Fungi incertae sedis</taxon>
        <taxon>Zoopagomycota</taxon>
        <taxon>Kickxellomycotina</taxon>
        <taxon>Kickxellomycetes</taxon>
        <taxon>Kickxellales</taxon>
        <taxon>Kickxellaceae</taxon>
        <taxon>Coemansia</taxon>
    </lineage>
</organism>
<proteinExistence type="predicted"/>
<keyword evidence="4" id="KW-0539">Nucleus</keyword>
<feature type="domain" description="Transcription factor IIIC subunit 5 HTH" evidence="6">
    <location>
        <begin position="200"/>
        <end position="357"/>
    </location>
</feature>
<dbReference type="PANTHER" id="PTHR13230">
    <property type="entry name" value="GENERAL TRANSCRIPTION FACTOR IIIC, POLYPEPTIDE 5"/>
    <property type="match status" value="1"/>
</dbReference>
<dbReference type="GO" id="GO:0005634">
    <property type="term" value="C:nucleus"/>
    <property type="evidence" value="ECO:0007669"/>
    <property type="project" value="UniProtKB-SubCell"/>
</dbReference>
<dbReference type="InterPro" id="IPR041499">
    <property type="entry name" value="Tfc1/Sfc1_N"/>
</dbReference>
<feature type="region of interest" description="Disordered" evidence="5">
    <location>
        <begin position="1"/>
        <end position="40"/>
    </location>
</feature>
<dbReference type="InterPro" id="IPR040454">
    <property type="entry name" value="TF_IIIC_Tfc1/Sfc1"/>
</dbReference>
<accession>A0A9W7XJS8</accession>
<name>A0A9W7XJS8_9FUNG</name>
<dbReference type="Pfam" id="PF17682">
    <property type="entry name" value="Tau95_N"/>
    <property type="match status" value="1"/>
</dbReference>
<evidence type="ECO:0000256" key="3">
    <source>
        <dbReference type="ARBA" id="ARBA00023163"/>
    </source>
</evidence>
<evidence type="ECO:0000256" key="5">
    <source>
        <dbReference type="SAM" id="MobiDB-lite"/>
    </source>
</evidence>
<evidence type="ECO:0000259" key="7">
    <source>
        <dbReference type="Pfam" id="PF17682"/>
    </source>
</evidence>
<dbReference type="InterPro" id="IPR019136">
    <property type="entry name" value="TF_IIIC_su-5_HTH"/>
</dbReference>
<dbReference type="Pfam" id="PF09734">
    <property type="entry name" value="Tau95"/>
    <property type="match status" value="1"/>
</dbReference>
<comment type="subcellular location">
    <subcellularLocation>
        <location evidence="1">Nucleus</location>
    </subcellularLocation>
</comment>
<feature type="region of interest" description="Disordered" evidence="5">
    <location>
        <begin position="534"/>
        <end position="558"/>
    </location>
</feature>
<dbReference type="GO" id="GO:0001003">
    <property type="term" value="F:RNA polymerase III type 2 promoter sequence-specific DNA binding"/>
    <property type="evidence" value="ECO:0007669"/>
    <property type="project" value="TreeGrafter"/>
</dbReference>
<dbReference type="GO" id="GO:0000127">
    <property type="term" value="C:transcription factor TFIIIC complex"/>
    <property type="evidence" value="ECO:0007669"/>
    <property type="project" value="InterPro"/>
</dbReference>
<evidence type="ECO:0000256" key="2">
    <source>
        <dbReference type="ARBA" id="ARBA00023125"/>
    </source>
</evidence>
<sequence>MAFYGTDNSANPYLSPSSSNYVGNNGSNNANVNVNGNAERSPIPQRTVLSVEYPGYVVNTEKAVKSLGGREKLARDVSENTGARLELRYRYNDPTSHPISGEIVPTQNILIKVTRRTKRLKGAPKDKSTEKTVKKSAEIVGIIEKTARFRKLADFQYVIGKDDPLAGLTRALKDVNLEEAKKLGGSDVFDSNVTARTAYIPAPFLDHSCWPSQYLFKVSGQQRQKQHESSSNADNLDKDANKHVAPYNMLYHGIHIRFADQTVPSEPTPQLLEDMKVIPETVLSKARAILDETPVVTRNAMEVMIPLSERNGIKLNNIMSTISYGMDTGPWRSCWIRFGYDPRKDRDAYRYQIFDQRRLLSSEAALRHRKGRTRGFHQLQMSAFVQGEVAMRYPAPAQKYILDEEAIRQDIAGIYQMQNIDLPLVKDLLEYPAGRRKTPCEKSGWFYPSIAKTIRLKIREIKKAIDEAPNGGTSEIFVDYEALNRSLAEDYRQEEAELAAERMVKDREEGMLLGQSSQFVRDRVNAQVNELMKELGAEKQSGTTDRDDLADNYDSDDAEFDVYGEESEEMDSDDGFNL</sequence>
<feature type="compositionally biased region" description="Low complexity" evidence="5">
    <location>
        <begin position="17"/>
        <end position="37"/>
    </location>
</feature>
<evidence type="ECO:0000256" key="1">
    <source>
        <dbReference type="ARBA" id="ARBA00004123"/>
    </source>
</evidence>
<feature type="domain" description="Transcription factor IIIC subunit Tfc1/Sfc1 triple barrel" evidence="7">
    <location>
        <begin position="50"/>
        <end position="157"/>
    </location>
</feature>
<dbReference type="Proteomes" id="UP001145021">
    <property type="component" value="Unassembled WGS sequence"/>
</dbReference>
<comment type="caution">
    <text evidence="8">The sequence shown here is derived from an EMBL/GenBank/DDBJ whole genome shotgun (WGS) entry which is preliminary data.</text>
</comment>
<dbReference type="Gene3D" id="3.30.200.160">
    <property type="entry name" value="TFIIIC, subcomplex tauA, subunit Sfc1, barrel domain"/>
    <property type="match status" value="1"/>
</dbReference>
<dbReference type="GO" id="GO:0001002">
    <property type="term" value="F:RNA polymerase III type 1 promoter sequence-specific DNA binding"/>
    <property type="evidence" value="ECO:0007669"/>
    <property type="project" value="TreeGrafter"/>
</dbReference>
<keyword evidence="2" id="KW-0238">DNA-binding</keyword>
<dbReference type="AlphaFoldDB" id="A0A9W7XJS8"/>
<gene>
    <name evidence="8" type="primary">TFC1</name>
    <name evidence="8" type="ORF">LPJ64_003433</name>
</gene>